<dbReference type="CDD" id="cd01948">
    <property type="entry name" value="EAL"/>
    <property type="match status" value="1"/>
</dbReference>
<evidence type="ECO:0000259" key="3">
    <source>
        <dbReference type="PROSITE" id="PS50883"/>
    </source>
</evidence>
<gene>
    <name evidence="5" type="primary">gmr_7</name>
    <name evidence="5" type="ORF">LA5096_03931</name>
</gene>
<reference evidence="6" key="1">
    <citation type="submission" date="2015-07" db="EMBL/GenBank/DDBJ databases">
        <authorList>
            <person name="Rodrigo-Torres Lidia"/>
            <person name="Arahal R.David."/>
        </authorList>
    </citation>
    <scope>NUCLEOTIDE SEQUENCE [LARGE SCALE GENOMIC DNA]</scope>
    <source>
        <strain evidence="6">CECT 5096</strain>
    </source>
</reference>
<dbReference type="InterPro" id="IPR001633">
    <property type="entry name" value="EAL_dom"/>
</dbReference>
<evidence type="ECO:0000256" key="2">
    <source>
        <dbReference type="SAM" id="Phobius"/>
    </source>
</evidence>
<dbReference type="InterPro" id="IPR043128">
    <property type="entry name" value="Rev_trsase/Diguanyl_cyclase"/>
</dbReference>
<dbReference type="SUPFAM" id="SSF55073">
    <property type="entry name" value="Nucleotide cyclase"/>
    <property type="match status" value="1"/>
</dbReference>
<dbReference type="Gene3D" id="3.20.20.450">
    <property type="entry name" value="EAL domain"/>
    <property type="match status" value="1"/>
</dbReference>
<keyword evidence="1" id="KW-0175">Coiled coil</keyword>
<keyword evidence="2" id="KW-1133">Transmembrane helix</keyword>
<protein>
    <submittedName>
        <fullName evidence="5">Cyclic di-GMP phosphodiesterase Gmr</fullName>
        <ecNumber evidence="5">3.1.4.52</ecNumber>
    </submittedName>
</protein>
<dbReference type="InterPro" id="IPR035919">
    <property type="entry name" value="EAL_sf"/>
</dbReference>
<dbReference type="PANTHER" id="PTHR44757:SF2">
    <property type="entry name" value="BIOFILM ARCHITECTURE MAINTENANCE PROTEIN MBAA"/>
    <property type="match status" value="1"/>
</dbReference>
<dbReference type="InterPro" id="IPR052155">
    <property type="entry name" value="Biofilm_reg_signaling"/>
</dbReference>
<dbReference type="CDD" id="cd01949">
    <property type="entry name" value="GGDEF"/>
    <property type="match status" value="1"/>
</dbReference>
<keyword evidence="2" id="KW-0472">Membrane</keyword>
<dbReference type="NCBIfam" id="TIGR00254">
    <property type="entry name" value="GGDEF"/>
    <property type="match status" value="1"/>
</dbReference>
<dbReference type="PROSITE" id="PS50883">
    <property type="entry name" value="EAL"/>
    <property type="match status" value="1"/>
</dbReference>
<feature type="transmembrane region" description="Helical" evidence="2">
    <location>
        <begin position="34"/>
        <end position="51"/>
    </location>
</feature>
<dbReference type="GO" id="GO:0071111">
    <property type="term" value="F:cyclic-guanylate-specific phosphodiesterase activity"/>
    <property type="evidence" value="ECO:0007669"/>
    <property type="project" value="UniProtKB-EC"/>
</dbReference>
<feature type="transmembrane region" description="Helical" evidence="2">
    <location>
        <begin position="171"/>
        <end position="194"/>
    </location>
</feature>
<dbReference type="EC" id="3.1.4.52" evidence="5"/>
<dbReference type="EMBL" id="CXWC01000011">
    <property type="protein sequence ID" value="CTQ74142.1"/>
    <property type="molecule type" value="Genomic_DNA"/>
</dbReference>
<feature type="transmembrane region" description="Helical" evidence="2">
    <location>
        <begin position="57"/>
        <end position="76"/>
    </location>
</feature>
<evidence type="ECO:0000259" key="4">
    <source>
        <dbReference type="PROSITE" id="PS50887"/>
    </source>
</evidence>
<dbReference type="InterPro" id="IPR029787">
    <property type="entry name" value="Nucleotide_cyclase"/>
</dbReference>
<dbReference type="STRING" id="311410.LA5095_00791"/>
<dbReference type="Pfam" id="PF00563">
    <property type="entry name" value="EAL"/>
    <property type="match status" value="1"/>
</dbReference>
<evidence type="ECO:0000256" key="1">
    <source>
        <dbReference type="SAM" id="Coils"/>
    </source>
</evidence>
<dbReference type="Pfam" id="PF00990">
    <property type="entry name" value="GGDEF"/>
    <property type="match status" value="1"/>
</dbReference>
<dbReference type="SUPFAM" id="SSF141868">
    <property type="entry name" value="EAL domain-like"/>
    <property type="match status" value="1"/>
</dbReference>
<keyword evidence="6" id="KW-1185">Reference proteome</keyword>
<dbReference type="SMART" id="SM00267">
    <property type="entry name" value="GGDEF"/>
    <property type="match status" value="1"/>
</dbReference>
<proteinExistence type="predicted"/>
<dbReference type="RefSeq" id="WP_208992534.1">
    <property type="nucleotide sequence ID" value="NZ_CANKXR010000005.1"/>
</dbReference>
<dbReference type="SMART" id="SM00052">
    <property type="entry name" value="EAL"/>
    <property type="match status" value="1"/>
</dbReference>
<keyword evidence="5" id="KW-0378">Hydrolase</keyword>
<dbReference type="Gene3D" id="3.30.70.270">
    <property type="match status" value="1"/>
</dbReference>
<feature type="domain" description="GGDEF" evidence="4">
    <location>
        <begin position="255"/>
        <end position="386"/>
    </location>
</feature>
<dbReference type="Proteomes" id="UP000049983">
    <property type="component" value="Unassembled WGS sequence"/>
</dbReference>
<feature type="domain" description="EAL" evidence="3">
    <location>
        <begin position="391"/>
        <end position="644"/>
    </location>
</feature>
<dbReference type="AlphaFoldDB" id="A0A0M6ZXK5"/>
<keyword evidence="2" id="KW-0812">Transmembrane</keyword>
<sequence length="665" mass="73839">MDKIRAFLRWMMIDPRHPEIAQAQYNELKTQIPSLYALLMVNAIAVAYTHYDVAPVYLTVGVLVPMLVLTSFRMIAWLRASRITPGPDEAIRKMRQTVVLGSLMAVIYISWSLSLDGYGGPEERGHVALFIAITVIGCIFCLMNLPQAALAVMFIVTVPYLIYYMRQDQDVYFAIAMNIFLVCLVVLQVLISGYNGFCKLVRSQADLAVKQRETEQLNAENERLAQTDALTDLPNRRYFFNRVEALIKCATESKREFAVGVIDLDRFKPVNDTYGHKAGDHLLMAVGHRLKSLELENVEICRLGGDEFGFLFLGNLEDAARTGQEICDRVSAPYRIGDMNLTVGASCGIASYPEAGKTAHALFDRSDYALYNSKTTSRGHTTVYSEEHEARIRSERAIEGALQNADFDAEFQVYFQPVVSLPARIIVGFEALARWHSPVLDKVPPDRFIAVAERTGQINRLTLSLFDKALRQICELPGDLCLSFNLSAQDITSPETARTLLETIERHGINPKLITFEITETSVIGSYETAKTCLQTLRGAGVKLALDDFGTGYSSLGYLHRLPIDCVKVDRSFVADIHDPVASGVITSIINLCRTMDLLCIVEGVEDRNQLDLLSALRCNLVQGFHFAQPLPFDEIVGSVRANGTVAGLPLSSTDGLEELRLTGA</sequence>
<name>A0A0M6ZXK5_9HYPH</name>
<organism evidence="5 6">
    <name type="scientific">Roseibium album</name>
    <dbReference type="NCBI Taxonomy" id="311410"/>
    <lineage>
        <taxon>Bacteria</taxon>
        <taxon>Pseudomonadati</taxon>
        <taxon>Pseudomonadota</taxon>
        <taxon>Alphaproteobacteria</taxon>
        <taxon>Hyphomicrobiales</taxon>
        <taxon>Stappiaceae</taxon>
        <taxon>Roseibium</taxon>
    </lineage>
</organism>
<dbReference type="PANTHER" id="PTHR44757">
    <property type="entry name" value="DIGUANYLATE CYCLASE DGCP"/>
    <property type="match status" value="1"/>
</dbReference>
<feature type="coiled-coil region" evidence="1">
    <location>
        <begin position="200"/>
        <end position="227"/>
    </location>
</feature>
<accession>A0A0M6ZXK5</accession>
<dbReference type="PROSITE" id="PS50887">
    <property type="entry name" value="GGDEF"/>
    <property type="match status" value="1"/>
</dbReference>
<feature type="transmembrane region" description="Helical" evidence="2">
    <location>
        <begin position="126"/>
        <end position="143"/>
    </location>
</feature>
<dbReference type="InterPro" id="IPR000160">
    <property type="entry name" value="GGDEF_dom"/>
</dbReference>
<feature type="transmembrane region" description="Helical" evidence="2">
    <location>
        <begin position="97"/>
        <end position="114"/>
    </location>
</feature>
<evidence type="ECO:0000313" key="5">
    <source>
        <dbReference type="EMBL" id="CTQ74142.1"/>
    </source>
</evidence>
<evidence type="ECO:0000313" key="6">
    <source>
        <dbReference type="Proteomes" id="UP000049983"/>
    </source>
</evidence>